<dbReference type="Proteomes" id="UP001458880">
    <property type="component" value="Unassembled WGS sequence"/>
</dbReference>
<evidence type="ECO:0008006" key="4">
    <source>
        <dbReference type="Google" id="ProtNLM"/>
    </source>
</evidence>
<name>A0AAW1KH07_POPJA</name>
<proteinExistence type="predicted"/>
<feature type="region of interest" description="Disordered" evidence="1">
    <location>
        <begin position="92"/>
        <end position="114"/>
    </location>
</feature>
<evidence type="ECO:0000256" key="1">
    <source>
        <dbReference type="SAM" id="MobiDB-lite"/>
    </source>
</evidence>
<gene>
    <name evidence="2" type="ORF">QE152_g23699</name>
</gene>
<evidence type="ECO:0000313" key="2">
    <source>
        <dbReference type="EMBL" id="KAK9717544.1"/>
    </source>
</evidence>
<reference evidence="2 3" key="1">
    <citation type="journal article" date="2024" name="BMC Genomics">
        <title>De novo assembly and annotation of Popillia japonica's genome with initial clues to its potential as an invasive pest.</title>
        <authorList>
            <person name="Cucini C."/>
            <person name="Boschi S."/>
            <person name="Funari R."/>
            <person name="Cardaioli E."/>
            <person name="Iannotti N."/>
            <person name="Marturano G."/>
            <person name="Paoli F."/>
            <person name="Bruttini M."/>
            <person name="Carapelli A."/>
            <person name="Frati F."/>
            <person name="Nardi F."/>
        </authorList>
    </citation>
    <scope>NUCLEOTIDE SEQUENCE [LARGE SCALE GENOMIC DNA]</scope>
    <source>
        <strain evidence="2">DMR45628</strain>
    </source>
</reference>
<accession>A0AAW1KH07</accession>
<dbReference type="AlphaFoldDB" id="A0AAW1KH07"/>
<keyword evidence="3" id="KW-1185">Reference proteome</keyword>
<dbReference type="EMBL" id="JASPKY010000239">
    <property type="protein sequence ID" value="KAK9717544.1"/>
    <property type="molecule type" value="Genomic_DNA"/>
</dbReference>
<sequence>MLNHSKVPMTIYDNASVVEKAFPLPLTPSNIIEGFDSTGIYPFISNISDESEFLSSYVTDRLQEPQRPSDVSGCSTSKKVAAGTINVLTPPSTKASTTIVAPESISPHLKAQAR</sequence>
<comment type="caution">
    <text evidence="2">The sequence shown here is derived from an EMBL/GenBank/DDBJ whole genome shotgun (WGS) entry which is preliminary data.</text>
</comment>
<evidence type="ECO:0000313" key="3">
    <source>
        <dbReference type="Proteomes" id="UP001458880"/>
    </source>
</evidence>
<protein>
    <recommendedName>
        <fullName evidence="4">C-myc</fullName>
    </recommendedName>
</protein>
<organism evidence="2 3">
    <name type="scientific">Popillia japonica</name>
    <name type="common">Japanese beetle</name>
    <dbReference type="NCBI Taxonomy" id="7064"/>
    <lineage>
        <taxon>Eukaryota</taxon>
        <taxon>Metazoa</taxon>
        <taxon>Ecdysozoa</taxon>
        <taxon>Arthropoda</taxon>
        <taxon>Hexapoda</taxon>
        <taxon>Insecta</taxon>
        <taxon>Pterygota</taxon>
        <taxon>Neoptera</taxon>
        <taxon>Endopterygota</taxon>
        <taxon>Coleoptera</taxon>
        <taxon>Polyphaga</taxon>
        <taxon>Scarabaeiformia</taxon>
        <taxon>Scarabaeidae</taxon>
        <taxon>Rutelinae</taxon>
        <taxon>Popillia</taxon>
    </lineage>
</organism>